<dbReference type="GO" id="GO:0005874">
    <property type="term" value="C:microtubule"/>
    <property type="evidence" value="ECO:0007669"/>
    <property type="project" value="UniProtKB-KW"/>
</dbReference>
<dbReference type="EMBL" id="HBIW01004659">
    <property type="protein sequence ID" value="CAE0688352.1"/>
    <property type="molecule type" value="Transcribed_RNA"/>
</dbReference>
<organism evidence="11">
    <name type="scientific">Pelagomonas calceolata</name>
    <dbReference type="NCBI Taxonomy" id="35677"/>
    <lineage>
        <taxon>Eukaryota</taxon>
        <taxon>Sar</taxon>
        <taxon>Stramenopiles</taxon>
        <taxon>Ochrophyta</taxon>
        <taxon>Pelagophyceae</taxon>
        <taxon>Pelagomonadales</taxon>
        <taxon>Pelagomonadaceae</taxon>
        <taxon>Pelagomonas</taxon>
    </lineage>
</organism>
<evidence type="ECO:0000256" key="2">
    <source>
        <dbReference type="ARBA" id="ARBA00022490"/>
    </source>
</evidence>
<evidence type="ECO:0000256" key="6">
    <source>
        <dbReference type="PROSITE-ProRule" id="PRU00283"/>
    </source>
</evidence>
<dbReference type="GO" id="GO:0051231">
    <property type="term" value="P:spindle elongation"/>
    <property type="evidence" value="ECO:0007669"/>
    <property type="project" value="TreeGrafter"/>
</dbReference>
<feature type="region of interest" description="Disordered" evidence="9">
    <location>
        <begin position="621"/>
        <end position="661"/>
    </location>
</feature>
<dbReference type="InterPro" id="IPR027417">
    <property type="entry name" value="P-loop_NTPase"/>
</dbReference>
<dbReference type="EMBL" id="CAKKNE010000005">
    <property type="protein sequence ID" value="CAH0376308.1"/>
    <property type="molecule type" value="Genomic_DNA"/>
</dbReference>
<dbReference type="PROSITE" id="PS00411">
    <property type="entry name" value="KINESIN_MOTOR_1"/>
    <property type="match status" value="1"/>
</dbReference>
<comment type="subcellular location">
    <subcellularLocation>
        <location evidence="1">Cytoplasm</location>
    </subcellularLocation>
</comment>
<keyword evidence="7" id="KW-0493">Microtubule</keyword>
<dbReference type="Gene3D" id="3.40.850.10">
    <property type="entry name" value="Kinesin motor domain"/>
    <property type="match status" value="1"/>
</dbReference>
<dbReference type="GO" id="GO:0007018">
    <property type="term" value="P:microtubule-based movement"/>
    <property type="evidence" value="ECO:0007669"/>
    <property type="project" value="InterPro"/>
</dbReference>
<keyword evidence="6 7" id="KW-0505">Motor protein</keyword>
<keyword evidence="13" id="KW-1185">Reference proteome</keyword>
<dbReference type="SMART" id="SM00129">
    <property type="entry name" value="KISc"/>
    <property type="match status" value="1"/>
</dbReference>
<gene>
    <name evidence="11" type="ORF">PCAL00307_LOCUS3786</name>
    <name evidence="12" type="ORF">PECAL_5P08820</name>
</gene>
<dbReference type="GO" id="GO:0005737">
    <property type="term" value="C:cytoplasm"/>
    <property type="evidence" value="ECO:0007669"/>
    <property type="project" value="UniProtKB-SubCell"/>
</dbReference>
<keyword evidence="2" id="KW-0963">Cytoplasm</keyword>
<dbReference type="GO" id="GO:0007052">
    <property type="term" value="P:mitotic spindle organization"/>
    <property type="evidence" value="ECO:0007669"/>
    <property type="project" value="TreeGrafter"/>
</dbReference>
<keyword evidence="5 8" id="KW-0175">Coiled coil</keyword>
<dbReference type="CDD" id="cd00106">
    <property type="entry name" value="KISc"/>
    <property type="match status" value="1"/>
</dbReference>
<comment type="similarity">
    <text evidence="6 7">Belongs to the TRAFAC class myosin-kinesin ATPase superfamily. Kinesin family.</text>
</comment>
<feature type="binding site" evidence="6">
    <location>
        <begin position="107"/>
        <end position="114"/>
    </location>
    <ligand>
        <name>ATP</name>
        <dbReference type="ChEBI" id="CHEBI:30616"/>
    </ligand>
</feature>
<dbReference type="PROSITE" id="PS50067">
    <property type="entry name" value="KINESIN_MOTOR_2"/>
    <property type="match status" value="1"/>
</dbReference>
<evidence type="ECO:0000313" key="12">
    <source>
        <dbReference type="EMBL" id="CAH0376308.1"/>
    </source>
</evidence>
<evidence type="ECO:0000259" key="10">
    <source>
        <dbReference type="PROSITE" id="PS50067"/>
    </source>
</evidence>
<reference evidence="11" key="1">
    <citation type="submission" date="2021-01" db="EMBL/GenBank/DDBJ databases">
        <authorList>
            <person name="Corre E."/>
            <person name="Pelletier E."/>
            <person name="Niang G."/>
            <person name="Scheremetjew M."/>
            <person name="Finn R."/>
            <person name="Kale V."/>
            <person name="Holt S."/>
            <person name="Cochrane G."/>
            <person name="Meng A."/>
            <person name="Brown T."/>
            <person name="Cohen L."/>
        </authorList>
    </citation>
    <scope>NUCLEOTIDE SEQUENCE</scope>
    <source>
        <strain evidence="11">CCMP1756</strain>
    </source>
</reference>
<reference evidence="12" key="2">
    <citation type="submission" date="2021-11" db="EMBL/GenBank/DDBJ databases">
        <authorList>
            <consortium name="Genoscope - CEA"/>
            <person name="William W."/>
        </authorList>
    </citation>
    <scope>NUCLEOTIDE SEQUENCE</scope>
</reference>
<evidence type="ECO:0000256" key="9">
    <source>
        <dbReference type="SAM" id="MobiDB-lite"/>
    </source>
</evidence>
<protein>
    <recommendedName>
        <fullName evidence="7">Kinesin-like protein</fullName>
    </recommendedName>
</protein>
<feature type="coiled-coil region" evidence="8">
    <location>
        <begin position="369"/>
        <end position="410"/>
    </location>
</feature>
<evidence type="ECO:0000256" key="3">
    <source>
        <dbReference type="ARBA" id="ARBA00022741"/>
    </source>
</evidence>
<evidence type="ECO:0000313" key="13">
    <source>
        <dbReference type="Proteomes" id="UP000789595"/>
    </source>
</evidence>
<evidence type="ECO:0000313" key="11">
    <source>
        <dbReference type="EMBL" id="CAE0688352.1"/>
    </source>
</evidence>
<dbReference type="GO" id="GO:0008017">
    <property type="term" value="F:microtubule binding"/>
    <property type="evidence" value="ECO:0007669"/>
    <property type="project" value="InterPro"/>
</dbReference>
<evidence type="ECO:0000256" key="5">
    <source>
        <dbReference type="ARBA" id="ARBA00023054"/>
    </source>
</evidence>
<accession>A0A7S3ZN94</accession>
<dbReference type="InterPro" id="IPR019821">
    <property type="entry name" value="Kinesin_motor_CS"/>
</dbReference>
<feature type="region of interest" description="Disordered" evidence="9">
    <location>
        <begin position="17"/>
        <end position="41"/>
    </location>
</feature>
<dbReference type="PANTHER" id="PTHR47969:SF15">
    <property type="entry name" value="CHROMOSOME-ASSOCIATED KINESIN KIF4A-RELATED"/>
    <property type="match status" value="1"/>
</dbReference>
<dbReference type="PANTHER" id="PTHR47969">
    <property type="entry name" value="CHROMOSOME-ASSOCIATED KINESIN KIF4A-RELATED"/>
    <property type="match status" value="1"/>
</dbReference>
<dbReference type="GO" id="GO:0005524">
    <property type="term" value="F:ATP binding"/>
    <property type="evidence" value="ECO:0007669"/>
    <property type="project" value="UniProtKB-UniRule"/>
</dbReference>
<evidence type="ECO:0000256" key="4">
    <source>
        <dbReference type="ARBA" id="ARBA00022840"/>
    </source>
</evidence>
<dbReference type="AlphaFoldDB" id="A0A7S3ZN94"/>
<dbReference type="InterPro" id="IPR001752">
    <property type="entry name" value="Kinesin_motor_dom"/>
</dbReference>
<evidence type="ECO:0000256" key="7">
    <source>
        <dbReference type="RuleBase" id="RU000394"/>
    </source>
</evidence>
<dbReference type="GO" id="GO:0005875">
    <property type="term" value="C:microtubule associated complex"/>
    <property type="evidence" value="ECO:0007669"/>
    <property type="project" value="TreeGrafter"/>
</dbReference>
<dbReference type="OrthoDB" id="3176171at2759"/>
<keyword evidence="4 6" id="KW-0067">ATP-binding</keyword>
<evidence type="ECO:0000256" key="8">
    <source>
        <dbReference type="SAM" id="Coils"/>
    </source>
</evidence>
<evidence type="ECO:0000256" key="1">
    <source>
        <dbReference type="ARBA" id="ARBA00004496"/>
    </source>
</evidence>
<feature type="compositionally biased region" description="Pro residues" evidence="9">
    <location>
        <begin position="22"/>
        <end position="37"/>
    </location>
</feature>
<dbReference type="PRINTS" id="PR00380">
    <property type="entry name" value="KINESINHEAVY"/>
</dbReference>
<keyword evidence="3 6" id="KW-0547">Nucleotide-binding</keyword>
<dbReference type="Pfam" id="PF00225">
    <property type="entry name" value="Kinesin"/>
    <property type="match status" value="1"/>
</dbReference>
<dbReference type="SUPFAM" id="SSF52540">
    <property type="entry name" value="P-loop containing nucleoside triphosphate hydrolases"/>
    <property type="match status" value="1"/>
</dbReference>
<dbReference type="GO" id="GO:0003777">
    <property type="term" value="F:microtubule motor activity"/>
    <property type="evidence" value="ECO:0007669"/>
    <property type="project" value="InterPro"/>
</dbReference>
<dbReference type="InterPro" id="IPR027640">
    <property type="entry name" value="Kinesin-like_fam"/>
</dbReference>
<dbReference type="Proteomes" id="UP000789595">
    <property type="component" value="Unassembled WGS sequence"/>
</dbReference>
<name>A0A7S3ZN94_9STRA</name>
<sequence length="661" mass="72511">MDRNDVVEEKIRTFVRQRPALPDEPVPQSTNPPPPPTFLGGGIDVDDDCLDVTETSICYTANDQQRCYEVDGGFDGDGTQAEVYEATARSIVDAVGSGYNGTILAYGQTGSGKTHTMRGGISVSEAGITPRALLQLFELQKQSDATLTFSLSYVQIYCERLSDLLGNDTDELSIRDRPAHDGGGVYVRNATRVPVTTPRQALDLLAAGDSKRATASTLMNEFSSRSHAVALLHVERKTKDSLQRSTLTLVDLAGSERHAACAGRYKRLEESRAINLGLSALGNCVSALAERRPHVPYRDSKLTRLLQASLGGTARTALIACCAPGGDATGETKSTLEFAARARKVVVRAAPRDVAVDYQSLYEEVKDSIDDYRTRERKALDEVESLKDKEEATQQRILELERENDALKHALQRQQRPVVEGDQVDVIEQLHAKFNDDTEEAERRHAAELRTAQSRADAKIKAYRDAAEVSARECDAAEAALTGEREGHLASLKELRRVKAEFRETEARHAARVSELIEEVAAAKGEGEAKAQEADKAADALLKRVETLEVSRQEQLETDYVSRDAVAEMEKLFRSTIDALAARLEDLEGKRVSDVAAGRSRGRVSAGARAVLESLDAGEDLPPLHERFGGRRRAKPLATQNMPRAPPRRRVSAKPAIPRFY</sequence>
<feature type="domain" description="Kinesin motor" evidence="10">
    <location>
        <begin position="10"/>
        <end position="345"/>
    </location>
</feature>
<proteinExistence type="inferred from homology"/>
<dbReference type="InterPro" id="IPR036961">
    <property type="entry name" value="Kinesin_motor_dom_sf"/>
</dbReference>